<organism evidence="2 3">
    <name type="scientific">Endozoicomonas numazuensis</name>
    <dbReference type="NCBI Taxonomy" id="1137799"/>
    <lineage>
        <taxon>Bacteria</taxon>
        <taxon>Pseudomonadati</taxon>
        <taxon>Pseudomonadota</taxon>
        <taxon>Gammaproteobacteria</taxon>
        <taxon>Oceanospirillales</taxon>
        <taxon>Endozoicomonadaceae</taxon>
        <taxon>Endozoicomonas</taxon>
    </lineage>
</organism>
<dbReference type="AlphaFoldDB" id="A0A081NI54"/>
<accession>A0A081NI54</accession>
<reference evidence="2 3" key="1">
    <citation type="submission" date="2014-06" db="EMBL/GenBank/DDBJ databases">
        <title>Whole Genome Sequences of Three Symbiotic Endozoicomonas Bacteria.</title>
        <authorList>
            <person name="Neave M.J."/>
            <person name="Apprill A."/>
            <person name="Voolstra C.R."/>
        </authorList>
    </citation>
    <scope>NUCLEOTIDE SEQUENCE [LARGE SCALE GENOMIC DNA]</scope>
    <source>
        <strain evidence="2 3">DSM 25634</strain>
    </source>
</reference>
<dbReference type="EMBL" id="JOKH01000002">
    <property type="protein sequence ID" value="KEQ18127.1"/>
    <property type="molecule type" value="Genomic_DNA"/>
</dbReference>
<proteinExistence type="predicted"/>
<dbReference type="OrthoDB" id="9824769at2"/>
<comment type="caution">
    <text evidence="2">The sequence shown here is derived from an EMBL/GenBank/DDBJ whole genome shotgun (WGS) entry which is preliminary data.</text>
</comment>
<feature type="chain" id="PRO_5001760866" description="Thyroglobulin type-1 domain-containing protein" evidence="1">
    <location>
        <begin position="21"/>
        <end position="229"/>
    </location>
</feature>
<feature type="signal peptide" evidence="1">
    <location>
        <begin position="1"/>
        <end position="20"/>
    </location>
</feature>
<evidence type="ECO:0008006" key="4">
    <source>
        <dbReference type="Google" id="ProtNLM"/>
    </source>
</evidence>
<keyword evidence="3" id="KW-1185">Reference proteome</keyword>
<evidence type="ECO:0000256" key="1">
    <source>
        <dbReference type="SAM" id="SignalP"/>
    </source>
</evidence>
<dbReference type="RefSeq" id="WP_034835217.1">
    <property type="nucleotide sequence ID" value="NZ_JOKH01000002.1"/>
</dbReference>
<gene>
    <name evidence="2" type="ORF">GZ78_11225</name>
</gene>
<dbReference type="Proteomes" id="UP000028073">
    <property type="component" value="Unassembled WGS sequence"/>
</dbReference>
<evidence type="ECO:0000313" key="3">
    <source>
        <dbReference type="Proteomes" id="UP000028073"/>
    </source>
</evidence>
<sequence length="229" mass="25182">MKLMRLLLLVLSFNALQAFSSSHPTELNTCLVMQAGEKYWHWSTEPTADCSEKTSNTGEKLFPSADLIHPLSFISNSEELPENKVCISEKETNNLIVCTSEECQCACFYKDAEGHLISGKVSSINNKDHCLTEAGAQHHYYLAFAKDQTVLASRDWKKHFSAANSTSQGTVSAKTVALGSAMLAVSLNSAFNMIFEWSPLELAIGVSYFFVRFGVSYVGGKIHPRLGGI</sequence>
<name>A0A081NI54_9GAMM</name>
<keyword evidence="1" id="KW-0732">Signal</keyword>
<evidence type="ECO:0000313" key="2">
    <source>
        <dbReference type="EMBL" id="KEQ18127.1"/>
    </source>
</evidence>
<protein>
    <recommendedName>
        <fullName evidence="4">Thyroglobulin type-1 domain-containing protein</fullName>
    </recommendedName>
</protein>